<dbReference type="RefSeq" id="XP_044565829.1">
    <property type="nucleotide sequence ID" value="XM_044703475.1"/>
</dbReference>
<evidence type="ECO:0000313" key="2">
    <source>
        <dbReference type="EMBL" id="KAF0981116.1"/>
    </source>
</evidence>
<protein>
    <submittedName>
        <fullName evidence="2">Uncharacterized protein</fullName>
    </submittedName>
</protein>
<keyword evidence="1" id="KW-0812">Transmembrane</keyword>
<evidence type="ECO:0000313" key="3">
    <source>
        <dbReference type="Proteomes" id="UP000444721"/>
    </source>
</evidence>
<keyword evidence="3" id="KW-1185">Reference proteome</keyword>
<dbReference type="OrthoDB" id="10257404at2759"/>
<name>A0A6A5C099_NAEFO</name>
<organism evidence="2 3">
    <name type="scientific">Naegleria fowleri</name>
    <name type="common">Brain eating amoeba</name>
    <dbReference type="NCBI Taxonomy" id="5763"/>
    <lineage>
        <taxon>Eukaryota</taxon>
        <taxon>Discoba</taxon>
        <taxon>Heterolobosea</taxon>
        <taxon>Tetramitia</taxon>
        <taxon>Eutetramitia</taxon>
        <taxon>Vahlkampfiidae</taxon>
        <taxon>Naegleria</taxon>
    </lineage>
</organism>
<keyword evidence="1" id="KW-0472">Membrane</keyword>
<dbReference type="EMBL" id="VFQX01000016">
    <property type="protein sequence ID" value="KAF0981116.1"/>
    <property type="molecule type" value="Genomic_DNA"/>
</dbReference>
<reference evidence="2 3" key="1">
    <citation type="journal article" date="2019" name="Sci. Rep.">
        <title>Nanopore sequencing improves the draft genome of the human pathogenic amoeba Naegleria fowleri.</title>
        <authorList>
            <person name="Liechti N."/>
            <person name="Schurch N."/>
            <person name="Bruggmann R."/>
            <person name="Wittwer M."/>
        </authorList>
    </citation>
    <scope>NUCLEOTIDE SEQUENCE [LARGE SCALE GENOMIC DNA]</scope>
    <source>
        <strain evidence="2 3">ATCC 30894</strain>
    </source>
</reference>
<dbReference type="GeneID" id="68120119"/>
<keyword evidence="1" id="KW-1133">Transmembrane helix</keyword>
<sequence length="186" mass="21184">MVLKTSHIIVFSTVTLFLLFSNTFVYTALNNGISIAGSDSLNDVQLYPPNTNTSAAQAYATKGEFALLSYYLSVLQVVVIINSVLIGLLLLLAFTLTAIRCLEDYKPDYDRVQDPLWLKGFSITNSMVSCLLCQCFAFARPKGKRITLFNEEQWRKWHKRDLDLQRGIIEEEHAEPTQDMEKDQHK</sequence>
<feature type="transmembrane region" description="Helical" evidence="1">
    <location>
        <begin position="6"/>
        <end position="29"/>
    </location>
</feature>
<dbReference type="OMA" id="WHKRDLD"/>
<gene>
    <name evidence="2" type="ORF">FDP41_012904</name>
</gene>
<proteinExistence type="predicted"/>
<dbReference type="Proteomes" id="UP000444721">
    <property type="component" value="Unassembled WGS sequence"/>
</dbReference>
<dbReference type="VEuPathDB" id="AmoebaDB:FDP41_012904"/>
<evidence type="ECO:0000256" key="1">
    <source>
        <dbReference type="SAM" id="Phobius"/>
    </source>
</evidence>
<accession>A0A6A5C099</accession>
<dbReference type="VEuPathDB" id="AmoebaDB:NF0065820"/>
<feature type="transmembrane region" description="Helical" evidence="1">
    <location>
        <begin position="70"/>
        <end position="96"/>
    </location>
</feature>
<comment type="caution">
    <text evidence="2">The sequence shown here is derived from an EMBL/GenBank/DDBJ whole genome shotgun (WGS) entry which is preliminary data.</text>
</comment>
<dbReference type="VEuPathDB" id="AmoebaDB:NfTy_079480"/>
<dbReference type="AlphaFoldDB" id="A0A6A5C099"/>